<keyword evidence="1" id="KW-0479">Metal-binding</keyword>
<dbReference type="PANTHER" id="PTHR11014">
    <property type="entry name" value="PEPTIDASE M20 FAMILY MEMBER"/>
    <property type="match status" value="1"/>
</dbReference>
<comment type="caution">
    <text evidence="4">The sequence shown here is derived from an EMBL/GenBank/DDBJ whole genome shotgun (WGS) entry which is preliminary data.</text>
</comment>
<dbReference type="GO" id="GO:0046872">
    <property type="term" value="F:metal ion binding"/>
    <property type="evidence" value="ECO:0007669"/>
    <property type="project" value="UniProtKB-KW"/>
</dbReference>
<feature type="binding site" evidence="1">
    <location>
        <position position="203"/>
    </location>
    <ligand>
        <name>Mn(2+)</name>
        <dbReference type="ChEBI" id="CHEBI:29035"/>
        <label>2</label>
    </ligand>
</feature>
<dbReference type="Pfam" id="PF07687">
    <property type="entry name" value="M20_dimer"/>
    <property type="match status" value="1"/>
</dbReference>
<dbReference type="Gene3D" id="3.40.630.10">
    <property type="entry name" value="Zn peptidases"/>
    <property type="match status" value="1"/>
</dbReference>
<dbReference type="NCBIfam" id="TIGR01891">
    <property type="entry name" value="amidohydrolases"/>
    <property type="match status" value="1"/>
</dbReference>
<dbReference type="Gene3D" id="3.30.70.360">
    <property type="match status" value="1"/>
</dbReference>
<evidence type="ECO:0000256" key="2">
    <source>
        <dbReference type="SAM" id="MobiDB-lite"/>
    </source>
</evidence>
<feature type="region of interest" description="Disordered" evidence="2">
    <location>
        <begin position="1"/>
        <end position="20"/>
    </location>
</feature>
<feature type="binding site" evidence="1">
    <location>
        <position position="136"/>
    </location>
    <ligand>
        <name>Mn(2+)</name>
        <dbReference type="ChEBI" id="CHEBI:29035"/>
        <label>2</label>
    </ligand>
</feature>
<feature type="binding site" evidence="1">
    <location>
        <position position="412"/>
    </location>
    <ligand>
        <name>Mn(2+)</name>
        <dbReference type="ChEBI" id="CHEBI:29035"/>
        <label>2</label>
    </ligand>
</feature>
<dbReference type="InterPro" id="IPR017439">
    <property type="entry name" value="Amidohydrolase"/>
</dbReference>
<evidence type="ECO:0000259" key="3">
    <source>
        <dbReference type="Pfam" id="PF07687"/>
    </source>
</evidence>
<dbReference type="SUPFAM" id="SSF53187">
    <property type="entry name" value="Zn-dependent exopeptidases"/>
    <property type="match status" value="1"/>
</dbReference>
<gene>
    <name evidence="4" type="primary">amaA</name>
    <name evidence="4" type="ORF">Kpho02_32440</name>
</gene>
<sequence>MAQTVDPSAEATAASSADPSAELYAELDRRSAAAAEQVIAWRRHLHRHPELSNRESATAALIAEQLAALGLDEVRTGIAGHGVVGVLRGGRRGERVVALRADTDALPVVDLCGADFASSTVDRDYPGGPFPVSHACGHDGHTAMLLGAATVLAGVRERLPGTVLFVFQPAEEGPPVGETGGARRMLAEHALADPEPTMVFGMHLTPLPKGHVGYRAGNQYAASCLVKITVTGRQVHGSTPWQGVDPMPPAAAIVTGIGQLYRQLDAYHPVTVSIGHVEDVGRFNIIGEHVTLWGTVRCAIESDMAEVQQRLTRLAERTAEAYGCTATVEHLQDVPAVNNRREWLDAALPSLRRVVGADRVLETSATLGYDDVSEFVNAHGGLYVMLGAQDTELDAAGTPVPTPGGRGLVPNHNPRFYLDDDTLPVGVRLHAHLAVDHLSGRLLPVADS</sequence>
<feature type="domain" description="Peptidase M20 dimerisation" evidence="3">
    <location>
        <begin position="226"/>
        <end position="321"/>
    </location>
</feature>
<feature type="binding site" evidence="1">
    <location>
        <position position="172"/>
    </location>
    <ligand>
        <name>Mn(2+)</name>
        <dbReference type="ChEBI" id="CHEBI:29035"/>
        <label>2</label>
    </ligand>
</feature>
<dbReference type="Pfam" id="PF01546">
    <property type="entry name" value="Peptidase_M20"/>
    <property type="match status" value="1"/>
</dbReference>
<dbReference type="PIRSF" id="PIRSF005962">
    <property type="entry name" value="Pept_M20D_amidohydro"/>
    <property type="match status" value="1"/>
</dbReference>
<dbReference type="Proteomes" id="UP001165041">
    <property type="component" value="Unassembled WGS sequence"/>
</dbReference>
<accession>A0A9W6Q6S0</accession>
<dbReference type="InterPro" id="IPR011650">
    <property type="entry name" value="Peptidase_M20_dimer"/>
</dbReference>
<name>A0A9W6Q6S0_9ACTN</name>
<evidence type="ECO:0000313" key="4">
    <source>
        <dbReference type="EMBL" id="GLW70945.1"/>
    </source>
</evidence>
<organism evidence="4 5">
    <name type="scientific">Kitasatospora phosalacinea</name>
    <dbReference type="NCBI Taxonomy" id="2065"/>
    <lineage>
        <taxon>Bacteria</taxon>
        <taxon>Bacillati</taxon>
        <taxon>Actinomycetota</taxon>
        <taxon>Actinomycetes</taxon>
        <taxon>Kitasatosporales</taxon>
        <taxon>Streptomycetaceae</taxon>
        <taxon>Kitasatospora</taxon>
    </lineage>
</organism>
<dbReference type="InterPro" id="IPR002933">
    <property type="entry name" value="Peptidase_M20"/>
</dbReference>
<keyword evidence="1" id="KW-0464">Manganese</keyword>
<reference evidence="4" key="1">
    <citation type="submission" date="2023-02" db="EMBL/GenBank/DDBJ databases">
        <title>Kitasatospora phosalacinea NBRC 14627.</title>
        <authorList>
            <person name="Ichikawa N."/>
            <person name="Sato H."/>
            <person name="Tonouchi N."/>
        </authorList>
    </citation>
    <scope>NUCLEOTIDE SEQUENCE</scope>
    <source>
        <strain evidence="4">NBRC 14627</strain>
    </source>
</reference>
<dbReference type="RefSeq" id="WP_285736749.1">
    <property type="nucleotide sequence ID" value="NZ_BSSA01000009.1"/>
</dbReference>
<dbReference type="PANTHER" id="PTHR11014:SF63">
    <property type="entry name" value="METALLOPEPTIDASE, PUTATIVE (AFU_ORTHOLOGUE AFUA_6G09600)-RELATED"/>
    <property type="match status" value="1"/>
</dbReference>
<dbReference type="SUPFAM" id="SSF55031">
    <property type="entry name" value="Bacterial exopeptidase dimerisation domain"/>
    <property type="match status" value="1"/>
</dbReference>
<proteinExistence type="predicted"/>
<dbReference type="AlphaFoldDB" id="A0A9W6Q6S0"/>
<dbReference type="GO" id="GO:0016787">
    <property type="term" value="F:hydrolase activity"/>
    <property type="evidence" value="ECO:0007669"/>
    <property type="project" value="InterPro"/>
</dbReference>
<protein>
    <submittedName>
        <fullName evidence="4">N-acyl-L-amino acid amidohydrolase</fullName>
    </submittedName>
</protein>
<dbReference type="InterPro" id="IPR036264">
    <property type="entry name" value="Bact_exopeptidase_dim_dom"/>
</dbReference>
<comment type="cofactor">
    <cofactor evidence="1">
        <name>Mn(2+)</name>
        <dbReference type="ChEBI" id="CHEBI:29035"/>
    </cofactor>
    <text evidence="1">The Mn(2+) ion enhances activity.</text>
</comment>
<evidence type="ECO:0000313" key="5">
    <source>
        <dbReference type="Proteomes" id="UP001165041"/>
    </source>
</evidence>
<feature type="binding site" evidence="1">
    <location>
        <position position="138"/>
    </location>
    <ligand>
        <name>Mn(2+)</name>
        <dbReference type="ChEBI" id="CHEBI:29035"/>
        <label>2</label>
    </ligand>
</feature>
<dbReference type="EMBL" id="BSSA01000009">
    <property type="protein sequence ID" value="GLW70945.1"/>
    <property type="molecule type" value="Genomic_DNA"/>
</dbReference>
<evidence type="ECO:0000256" key="1">
    <source>
        <dbReference type="PIRSR" id="PIRSR005962-1"/>
    </source>
</evidence>